<gene>
    <name evidence="3" type="ORF">GCM10022229_03100</name>
</gene>
<feature type="region of interest" description="Disordered" evidence="1">
    <location>
        <begin position="368"/>
        <end position="387"/>
    </location>
</feature>
<dbReference type="Proteomes" id="UP001501727">
    <property type="component" value="Unassembled WGS sequence"/>
</dbReference>
<sequence>MVSLSGNLPGHVDQLVDTLINRDRTERPDRRDGDRTTGGRDPASRTGTGNSGNTGNTGNAGNNNGVGNNGNGNGSGNNNGVGNNGNGNGFGNNNGVGNNGNGNGFGNNNGVGNNGNGVPNLGGNQQPGIIGNTLNTLHQPGNSLFGAMNPLQRAPGMMAASPAAQYNSNASPQAAAAQQSGPPQYSQASQSAYYGPGVRADARAQFAAMPVSVLNANATLASARPGAPISAFAAGGPMAAAGNSGPAGTTGPAATVATAMAQQPAGPATTARADAAQLAAQTMPPGNAQLAARADAAALAAARAAALATAAAAPGTLAQATTFTPAGNPLALSAPGLTMAAAPTNPAADARGVILPTHDAATSQRAENAMNPAGHTLDGAQRRQRDRRMSSMPQGGLARLLWAVGAAGHTSEGREASAERDARRAMQWLFWILTLIAYGCLAGAIIVFAGSDGRLADSISDRNSTAALAMCGLAAGVIAWGVARWMSRRR</sequence>
<accession>A0ABP7M7F4</accession>
<feature type="compositionally biased region" description="Low complexity" evidence="1">
    <location>
        <begin position="46"/>
        <end position="66"/>
    </location>
</feature>
<evidence type="ECO:0000313" key="4">
    <source>
        <dbReference type="Proteomes" id="UP001501727"/>
    </source>
</evidence>
<reference evidence="4" key="1">
    <citation type="journal article" date="2019" name="Int. J. Syst. Evol. Microbiol.">
        <title>The Global Catalogue of Microorganisms (GCM) 10K type strain sequencing project: providing services to taxonomists for standard genome sequencing and annotation.</title>
        <authorList>
            <consortium name="The Broad Institute Genomics Platform"/>
            <consortium name="The Broad Institute Genome Sequencing Center for Infectious Disease"/>
            <person name="Wu L."/>
            <person name="Ma J."/>
        </authorList>
    </citation>
    <scope>NUCLEOTIDE SEQUENCE [LARGE SCALE GENOMIC DNA]</scope>
    <source>
        <strain evidence="4">JCM 16916</strain>
    </source>
</reference>
<proteinExistence type="predicted"/>
<feature type="region of interest" description="Disordered" evidence="1">
    <location>
        <begin position="160"/>
        <end position="190"/>
    </location>
</feature>
<protein>
    <submittedName>
        <fullName evidence="3">Uncharacterized protein</fullName>
    </submittedName>
</protein>
<comment type="caution">
    <text evidence="3">The sequence shown here is derived from an EMBL/GenBank/DDBJ whole genome shotgun (WGS) entry which is preliminary data.</text>
</comment>
<dbReference type="EMBL" id="BAAAZU010000001">
    <property type="protein sequence ID" value="GAA3913660.1"/>
    <property type="molecule type" value="Genomic_DNA"/>
</dbReference>
<keyword evidence="2" id="KW-0812">Transmembrane</keyword>
<feature type="compositionally biased region" description="Low complexity" evidence="1">
    <location>
        <begin position="163"/>
        <end position="190"/>
    </location>
</feature>
<feature type="compositionally biased region" description="Basic and acidic residues" evidence="1">
    <location>
        <begin position="20"/>
        <end position="38"/>
    </location>
</feature>
<organism evidence="3 4">
    <name type="scientific">Luteimonas lutimaris</name>
    <dbReference type="NCBI Taxonomy" id="698645"/>
    <lineage>
        <taxon>Bacteria</taxon>
        <taxon>Pseudomonadati</taxon>
        <taxon>Pseudomonadota</taxon>
        <taxon>Gammaproteobacteria</taxon>
        <taxon>Lysobacterales</taxon>
        <taxon>Lysobacteraceae</taxon>
        <taxon>Luteimonas</taxon>
    </lineage>
</organism>
<evidence type="ECO:0000313" key="3">
    <source>
        <dbReference type="EMBL" id="GAA3913660.1"/>
    </source>
</evidence>
<name>A0ABP7M7F4_9GAMM</name>
<evidence type="ECO:0000256" key="1">
    <source>
        <dbReference type="SAM" id="MobiDB-lite"/>
    </source>
</evidence>
<feature type="transmembrane region" description="Helical" evidence="2">
    <location>
        <begin position="428"/>
        <end position="451"/>
    </location>
</feature>
<feature type="transmembrane region" description="Helical" evidence="2">
    <location>
        <begin position="463"/>
        <end position="483"/>
    </location>
</feature>
<keyword evidence="2" id="KW-1133">Transmembrane helix</keyword>
<evidence type="ECO:0000256" key="2">
    <source>
        <dbReference type="SAM" id="Phobius"/>
    </source>
</evidence>
<keyword evidence="2" id="KW-0472">Membrane</keyword>
<keyword evidence="4" id="KW-1185">Reference proteome</keyword>
<feature type="compositionally biased region" description="Gly residues" evidence="1">
    <location>
        <begin position="67"/>
        <end position="115"/>
    </location>
</feature>
<feature type="region of interest" description="Disordered" evidence="1">
    <location>
        <begin position="18"/>
        <end position="135"/>
    </location>
</feature>